<dbReference type="Gene3D" id="1.25.40.10">
    <property type="entry name" value="Tetratricopeptide repeat domain"/>
    <property type="match status" value="1"/>
</dbReference>
<evidence type="ECO:0000313" key="3">
    <source>
        <dbReference type="Proteomes" id="UP000095094"/>
    </source>
</evidence>
<dbReference type="InterPro" id="IPR011990">
    <property type="entry name" value="TPR-like_helical_dom_sf"/>
</dbReference>
<dbReference type="InterPro" id="IPR053163">
    <property type="entry name" value="HTH-type_regulator_Rgg"/>
</dbReference>
<keyword evidence="3" id="KW-1185">Reference proteome</keyword>
<dbReference type="CDD" id="cd00093">
    <property type="entry name" value="HTH_XRE"/>
    <property type="match status" value="1"/>
</dbReference>
<dbReference type="PANTHER" id="PTHR37038">
    <property type="entry name" value="TRANSCRIPTIONAL REGULATOR-RELATED"/>
    <property type="match status" value="1"/>
</dbReference>
<accession>A0A1E5GVN4</accession>
<organism evidence="2 3">
    <name type="scientific">Enterococcus termitis</name>
    <dbReference type="NCBI Taxonomy" id="332950"/>
    <lineage>
        <taxon>Bacteria</taxon>
        <taxon>Bacillati</taxon>
        <taxon>Bacillota</taxon>
        <taxon>Bacilli</taxon>
        <taxon>Lactobacillales</taxon>
        <taxon>Enterococcaceae</taxon>
        <taxon>Enterococcus</taxon>
    </lineage>
</organism>
<feature type="domain" description="HTH cro/C1-type" evidence="1">
    <location>
        <begin position="9"/>
        <end position="61"/>
    </location>
</feature>
<dbReference type="RefSeq" id="WP_069663145.1">
    <property type="nucleotide sequence ID" value="NZ_JBHUJJ010000001.1"/>
</dbReference>
<dbReference type="Proteomes" id="UP000095094">
    <property type="component" value="Unassembled WGS sequence"/>
</dbReference>
<dbReference type="SUPFAM" id="SSF47413">
    <property type="entry name" value="lambda repressor-like DNA-binding domains"/>
    <property type="match status" value="1"/>
</dbReference>
<sequence length="279" mass="33121">MENIGATYKMIRKNKKITQNAVCSDNLSRTSLSKFENDRLMPTLYSFIKFLEKIDMNYDEFFFICNNYENKELDELLDEFYLIKNNTEIYKIESLKEKCSNFLENNSNSLISDMINILNCLLLLQKDEEKFSCITKISVAKIWERISNMDTWFLNEIKFLNHILFYFQIDTAIEIGKKLILNIKRYDNFHGMANIKISIYINLAYMLELHENISKSQTYLDIAMHLSKENKRYDLYAIAQYRLGKITFNKKMMQHSLELLSSLEEHDLMNALITEGRKS</sequence>
<dbReference type="PROSITE" id="PS50943">
    <property type="entry name" value="HTH_CROC1"/>
    <property type="match status" value="1"/>
</dbReference>
<gene>
    <name evidence="2" type="ORF">BCR25_03890</name>
</gene>
<evidence type="ECO:0000259" key="1">
    <source>
        <dbReference type="PROSITE" id="PS50943"/>
    </source>
</evidence>
<dbReference type="EMBL" id="MIJY01000012">
    <property type="protein sequence ID" value="OEG16748.1"/>
    <property type="molecule type" value="Genomic_DNA"/>
</dbReference>
<dbReference type="InterPro" id="IPR010982">
    <property type="entry name" value="Lambda_DNA-bd_dom_sf"/>
</dbReference>
<dbReference type="AlphaFoldDB" id="A0A1E5GVN4"/>
<protein>
    <recommendedName>
        <fullName evidence="1">HTH cro/C1-type domain-containing protein</fullName>
    </recommendedName>
</protein>
<dbReference type="GO" id="GO:0003677">
    <property type="term" value="F:DNA binding"/>
    <property type="evidence" value="ECO:0007669"/>
    <property type="project" value="InterPro"/>
</dbReference>
<evidence type="ECO:0000313" key="2">
    <source>
        <dbReference type="EMBL" id="OEG16748.1"/>
    </source>
</evidence>
<reference evidence="3" key="1">
    <citation type="submission" date="2016-09" db="EMBL/GenBank/DDBJ databases">
        <authorList>
            <person name="Gulvik C.A."/>
        </authorList>
    </citation>
    <scope>NUCLEOTIDE SEQUENCE [LARGE SCALE GENOMIC DNA]</scope>
    <source>
        <strain evidence="3">LMG 8895</strain>
    </source>
</reference>
<dbReference type="InterPro" id="IPR010057">
    <property type="entry name" value="Transcription_activator_Rgg_C"/>
</dbReference>
<dbReference type="InterPro" id="IPR001387">
    <property type="entry name" value="Cro/C1-type_HTH"/>
</dbReference>
<dbReference type="PANTHER" id="PTHR37038:SF13">
    <property type="entry name" value="HTH CRO_C1-TYPE DOMAIN-CONTAINING PROTEIN"/>
    <property type="match status" value="1"/>
</dbReference>
<name>A0A1E5GVN4_9ENTE</name>
<dbReference type="Pfam" id="PF21259">
    <property type="entry name" value="Rgg_C"/>
    <property type="match status" value="1"/>
</dbReference>
<dbReference type="OrthoDB" id="2360592at2"/>
<comment type="caution">
    <text evidence="2">The sequence shown here is derived from an EMBL/GenBank/DDBJ whole genome shotgun (WGS) entry which is preliminary data.</text>
</comment>
<proteinExistence type="predicted"/>